<dbReference type="GO" id="GO:0055085">
    <property type="term" value="P:transmembrane transport"/>
    <property type="evidence" value="ECO:0007669"/>
    <property type="project" value="InterPro"/>
</dbReference>
<evidence type="ECO:0000256" key="9">
    <source>
        <dbReference type="ARBA" id="ARBA00023136"/>
    </source>
</evidence>
<feature type="compositionally biased region" description="Basic and acidic residues" evidence="10">
    <location>
        <begin position="210"/>
        <end position="225"/>
    </location>
</feature>
<evidence type="ECO:0000256" key="11">
    <source>
        <dbReference type="SAM" id="SignalP"/>
    </source>
</evidence>
<comment type="caution">
    <text evidence="13">The sequence shown here is derived from an EMBL/GenBank/DDBJ whole genome shotgun (WGS) entry which is preliminary data.</text>
</comment>
<dbReference type="Proteomes" id="UP000295375">
    <property type="component" value="Unassembled WGS sequence"/>
</dbReference>
<feature type="compositionally biased region" description="Low complexity" evidence="10">
    <location>
        <begin position="226"/>
        <end position="244"/>
    </location>
</feature>
<dbReference type="SUPFAM" id="SSF74653">
    <property type="entry name" value="TolA/TonB C-terminal domain"/>
    <property type="match status" value="1"/>
</dbReference>
<evidence type="ECO:0000256" key="2">
    <source>
        <dbReference type="ARBA" id="ARBA00006555"/>
    </source>
</evidence>
<dbReference type="GO" id="GO:0016872">
    <property type="term" value="F:intramolecular lyase activity"/>
    <property type="evidence" value="ECO:0007669"/>
    <property type="project" value="InterPro"/>
</dbReference>
<evidence type="ECO:0000256" key="10">
    <source>
        <dbReference type="SAM" id="MobiDB-lite"/>
    </source>
</evidence>
<dbReference type="Pfam" id="PF16036">
    <property type="entry name" value="Chalcone_3"/>
    <property type="match status" value="1"/>
</dbReference>
<dbReference type="Pfam" id="PF03544">
    <property type="entry name" value="TonB_C"/>
    <property type="match status" value="1"/>
</dbReference>
<organism evidence="13 14">
    <name type="scientific">Permianibacter aggregans</name>
    <dbReference type="NCBI Taxonomy" id="1510150"/>
    <lineage>
        <taxon>Bacteria</taxon>
        <taxon>Pseudomonadati</taxon>
        <taxon>Pseudomonadota</taxon>
        <taxon>Gammaproteobacteria</taxon>
        <taxon>Pseudomonadales</taxon>
        <taxon>Pseudomonadaceae</taxon>
        <taxon>Permianibacter</taxon>
    </lineage>
</organism>
<dbReference type="GO" id="GO:0015031">
    <property type="term" value="P:protein transport"/>
    <property type="evidence" value="ECO:0007669"/>
    <property type="project" value="UniProtKB-KW"/>
</dbReference>
<protein>
    <submittedName>
        <fullName evidence="13">TonB family protein</fullName>
    </submittedName>
</protein>
<comment type="similarity">
    <text evidence="2">Belongs to the TonB family.</text>
</comment>
<accession>A0A4R6UUB7</accession>
<keyword evidence="7" id="KW-0653">Protein transport</keyword>
<evidence type="ECO:0000259" key="12">
    <source>
        <dbReference type="PROSITE" id="PS52015"/>
    </source>
</evidence>
<evidence type="ECO:0000256" key="1">
    <source>
        <dbReference type="ARBA" id="ARBA00004383"/>
    </source>
</evidence>
<dbReference type="PANTHER" id="PTHR33446">
    <property type="entry name" value="PROTEIN TONB-RELATED"/>
    <property type="match status" value="1"/>
</dbReference>
<reference evidence="13 14" key="1">
    <citation type="submission" date="2019-03" db="EMBL/GenBank/DDBJ databases">
        <title>Genomic Encyclopedia of Type Strains, Phase IV (KMG-IV): sequencing the most valuable type-strain genomes for metagenomic binning, comparative biology and taxonomic classification.</title>
        <authorList>
            <person name="Goeker M."/>
        </authorList>
    </citation>
    <scope>NUCLEOTIDE SEQUENCE [LARGE SCALE GENOMIC DNA]</scope>
    <source>
        <strain evidence="13 14">DSM 103792</strain>
    </source>
</reference>
<keyword evidence="3" id="KW-0813">Transport</keyword>
<keyword evidence="14" id="KW-1185">Reference proteome</keyword>
<name>A0A4R6UUB7_9GAMM</name>
<dbReference type="InterPro" id="IPR016087">
    <property type="entry name" value="Chalcone_isomerase"/>
</dbReference>
<evidence type="ECO:0000313" key="13">
    <source>
        <dbReference type="EMBL" id="TDQ49856.1"/>
    </source>
</evidence>
<dbReference type="PROSITE" id="PS52015">
    <property type="entry name" value="TONB_CTD"/>
    <property type="match status" value="1"/>
</dbReference>
<evidence type="ECO:0000256" key="3">
    <source>
        <dbReference type="ARBA" id="ARBA00022448"/>
    </source>
</evidence>
<dbReference type="NCBIfam" id="TIGR01352">
    <property type="entry name" value="tonB_Cterm"/>
    <property type="match status" value="1"/>
</dbReference>
<dbReference type="InterPro" id="IPR037682">
    <property type="entry name" value="TonB_C"/>
</dbReference>
<evidence type="ECO:0000256" key="6">
    <source>
        <dbReference type="ARBA" id="ARBA00022692"/>
    </source>
</evidence>
<gene>
    <name evidence="13" type="ORF">EV696_103229</name>
</gene>
<evidence type="ECO:0000256" key="4">
    <source>
        <dbReference type="ARBA" id="ARBA00022475"/>
    </source>
</evidence>
<feature type="domain" description="TonB C-terminal" evidence="12">
    <location>
        <begin position="325"/>
        <end position="415"/>
    </location>
</feature>
<keyword evidence="6" id="KW-0812">Transmembrane</keyword>
<dbReference type="RefSeq" id="WP_133588534.1">
    <property type="nucleotide sequence ID" value="NZ_CP037953.1"/>
</dbReference>
<keyword evidence="11" id="KW-0732">Signal</keyword>
<keyword evidence="9" id="KW-0472">Membrane</keyword>
<feature type="chain" id="PRO_5020374989" evidence="11">
    <location>
        <begin position="25"/>
        <end position="415"/>
    </location>
</feature>
<evidence type="ECO:0000313" key="14">
    <source>
        <dbReference type="Proteomes" id="UP000295375"/>
    </source>
</evidence>
<keyword evidence="5" id="KW-0997">Cell inner membrane</keyword>
<evidence type="ECO:0000256" key="7">
    <source>
        <dbReference type="ARBA" id="ARBA00022927"/>
    </source>
</evidence>
<dbReference type="EMBL" id="SNYM01000003">
    <property type="protein sequence ID" value="TDQ49856.1"/>
    <property type="molecule type" value="Genomic_DNA"/>
</dbReference>
<dbReference type="InterPro" id="IPR051045">
    <property type="entry name" value="TonB-dependent_transducer"/>
</dbReference>
<evidence type="ECO:0000256" key="8">
    <source>
        <dbReference type="ARBA" id="ARBA00022989"/>
    </source>
</evidence>
<dbReference type="InterPro" id="IPR006260">
    <property type="entry name" value="TonB/TolA_C"/>
</dbReference>
<dbReference type="InterPro" id="IPR036298">
    <property type="entry name" value="Chalcone_isomerase_sf"/>
</dbReference>
<keyword evidence="4" id="KW-1003">Cell membrane</keyword>
<dbReference type="Gene3D" id="3.50.70.10">
    <property type="match status" value="1"/>
</dbReference>
<dbReference type="Gene3D" id="3.30.1150.10">
    <property type="match status" value="1"/>
</dbReference>
<sequence length="415" mass="45422">MKALTVMWRLALTGWLLSLSSAFADTVRVANTELPLFGLGNAQELRTEVYMGALYLPGNVKSVEEALDESVPKRMTMKILQDNWSSREMVRKLKERIALNNPRAVWQGQGQYILEFASAFQENLRRGDRIDIDHVPGQGVKVYGNGTLLKTVKSGALFNLLLNSWVGDNPPAQSFKTGILGGNSAKATSELTASYEALLPLPNRSFAAVKDEPKPEVKPEAKPEPKVVATAPAKAEPKPAASKPAETKPEPAETLASAEKTSNGKSADSKPAETKTEVAQAETKPAPSKPAPKPEPKPAETVLSLELPTTLLEQAFVDPDLLFGDYKRDAINLFKKNVNYPVKAFREKLQGEGVIRVTVDKRGTLLGTEIVESTGHRLLDREMTDMVNKTMPLPAMPKELPDEPYTIDIPIKFSL</sequence>
<dbReference type="InterPro" id="IPR016088">
    <property type="entry name" value="Chalcone_isomerase_3-sand"/>
</dbReference>
<feature type="signal peptide" evidence="11">
    <location>
        <begin position="1"/>
        <end position="24"/>
    </location>
</feature>
<dbReference type="OrthoDB" id="6077935at2"/>
<dbReference type="PANTHER" id="PTHR33446:SF2">
    <property type="entry name" value="PROTEIN TONB"/>
    <property type="match status" value="1"/>
</dbReference>
<dbReference type="AlphaFoldDB" id="A0A4R6UUB7"/>
<keyword evidence="8" id="KW-1133">Transmembrane helix</keyword>
<dbReference type="SUPFAM" id="SSF54626">
    <property type="entry name" value="Chalcone isomerase"/>
    <property type="match status" value="1"/>
</dbReference>
<evidence type="ECO:0000256" key="5">
    <source>
        <dbReference type="ARBA" id="ARBA00022519"/>
    </source>
</evidence>
<feature type="compositionally biased region" description="Basic and acidic residues" evidence="10">
    <location>
        <begin position="267"/>
        <end position="276"/>
    </location>
</feature>
<comment type="subcellular location">
    <subcellularLocation>
        <location evidence="1">Cell inner membrane</location>
        <topology evidence="1">Single-pass membrane protein</topology>
        <orientation evidence="1">Periplasmic side</orientation>
    </subcellularLocation>
</comment>
<feature type="region of interest" description="Disordered" evidence="10">
    <location>
        <begin position="210"/>
        <end position="300"/>
    </location>
</feature>
<dbReference type="GO" id="GO:0098797">
    <property type="term" value="C:plasma membrane protein complex"/>
    <property type="evidence" value="ECO:0007669"/>
    <property type="project" value="TreeGrafter"/>
</dbReference>
<proteinExistence type="inferred from homology"/>
<dbReference type="GO" id="GO:0031992">
    <property type="term" value="F:energy transducer activity"/>
    <property type="evidence" value="ECO:0007669"/>
    <property type="project" value="TreeGrafter"/>
</dbReference>